<keyword evidence="2" id="KW-1185">Reference proteome</keyword>
<sequence>MKLNRVPLVILIFVILFGGIIGAKATGIWETESTKQPQKIASGEFKDMPDPEDIRGSYSFQDIENVFEIKASTLAKAFNIETDKPEEVKAKDLESIYSNLGEDIEIGTGSVKLFVALYTGLPYEGDDYILNKSVDVLKEDGKWTNEMESLLKDKIIDVNEKSTFSPQSKDDYLENEENKEVVKGKTTVSEIISWGLSQEEIENILGVKVENVNLLVKDICTANGLQFSNIKNQLNDALSK</sequence>
<dbReference type="AlphaFoldDB" id="A0A1M5VM31"/>
<dbReference type="STRING" id="1121316.SAMN02745207_02351"/>
<dbReference type="RefSeq" id="WP_073338619.1">
    <property type="nucleotide sequence ID" value="NZ_FQXM01000012.1"/>
</dbReference>
<accession>A0A1M5VM31</accession>
<gene>
    <name evidence="1" type="ORF">SAMN02745207_02351</name>
</gene>
<dbReference type="OrthoDB" id="368416at2"/>
<evidence type="ECO:0000313" key="1">
    <source>
        <dbReference type="EMBL" id="SHH76299.1"/>
    </source>
</evidence>
<reference evidence="1 2" key="1">
    <citation type="submission" date="2016-11" db="EMBL/GenBank/DDBJ databases">
        <authorList>
            <person name="Jaros S."/>
            <person name="Januszkiewicz K."/>
            <person name="Wedrychowicz H."/>
        </authorList>
    </citation>
    <scope>NUCLEOTIDE SEQUENCE [LARGE SCALE GENOMIC DNA]</scope>
    <source>
        <strain evidence="1 2">DSM 8605</strain>
    </source>
</reference>
<proteinExistence type="predicted"/>
<dbReference type="EMBL" id="FQXM01000012">
    <property type="protein sequence ID" value="SHH76299.1"/>
    <property type="molecule type" value="Genomic_DNA"/>
</dbReference>
<organism evidence="1 2">
    <name type="scientific">Clostridium grantii DSM 8605</name>
    <dbReference type="NCBI Taxonomy" id="1121316"/>
    <lineage>
        <taxon>Bacteria</taxon>
        <taxon>Bacillati</taxon>
        <taxon>Bacillota</taxon>
        <taxon>Clostridia</taxon>
        <taxon>Eubacteriales</taxon>
        <taxon>Clostridiaceae</taxon>
        <taxon>Clostridium</taxon>
    </lineage>
</organism>
<evidence type="ECO:0000313" key="2">
    <source>
        <dbReference type="Proteomes" id="UP000184447"/>
    </source>
</evidence>
<name>A0A1M5VM31_9CLOT</name>
<protein>
    <submittedName>
        <fullName evidence="1">Uncharacterized protein</fullName>
    </submittedName>
</protein>
<dbReference type="Proteomes" id="UP000184447">
    <property type="component" value="Unassembled WGS sequence"/>
</dbReference>